<dbReference type="GO" id="GO:0015833">
    <property type="term" value="P:peptide transport"/>
    <property type="evidence" value="ECO:0007669"/>
    <property type="project" value="TreeGrafter"/>
</dbReference>
<comment type="similarity">
    <text evidence="2">Belongs to the bacterial solute-binding protein 5 family.</text>
</comment>
<dbReference type="InterPro" id="IPR000914">
    <property type="entry name" value="SBP_5_dom"/>
</dbReference>
<dbReference type="GO" id="GO:0030288">
    <property type="term" value="C:outer membrane-bounded periplasmic space"/>
    <property type="evidence" value="ECO:0007669"/>
    <property type="project" value="TreeGrafter"/>
</dbReference>
<dbReference type="GO" id="GO:0043190">
    <property type="term" value="C:ATP-binding cassette (ABC) transporter complex"/>
    <property type="evidence" value="ECO:0007669"/>
    <property type="project" value="InterPro"/>
</dbReference>
<dbReference type="CDD" id="cd08504">
    <property type="entry name" value="PBP2_OppA"/>
    <property type="match status" value="1"/>
</dbReference>
<organism evidence="6 7">
    <name type="scientific">Caballeronia sordidicola</name>
    <name type="common">Burkholderia sordidicola</name>
    <dbReference type="NCBI Taxonomy" id="196367"/>
    <lineage>
        <taxon>Bacteria</taxon>
        <taxon>Pseudomonadati</taxon>
        <taxon>Pseudomonadota</taxon>
        <taxon>Betaproteobacteria</taxon>
        <taxon>Burkholderiales</taxon>
        <taxon>Burkholderiaceae</taxon>
        <taxon>Caballeronia</taxon>
    </lineage>
</organism>
<dbReference type="GO" id="GO:1904680">
    <property type="term" value="F:peptide transmembrane transporter activity"/>
    <property type="evidence" value="ECO:0007669"/>
    <property type="project" value="TreeGrafter"/>
</dbReference>
<dbReference type="Proteomes" id="UP000195221">
    <property type="component" value="Unassembled WGS sequence"/>
</dbReference>
<dbReference type="InterPro" id="IPR030678">
    <property type="entry name" value="Peptide/Ni-bd"/>
</dbReference>
<evidence type="ECO:0000259" key="5">
    <source>
        <dbReference type="Pfam" id="PF00496"/>
    </source>
</evidence>
<dbReference type="Gene3D" id="3.90.76.10">
    <property type="entry name" value="Dipeptide-binding Protein, Domain 1"/>
    <property type="match status" value="1"/>
</dbReference>
<dbReference type="Gene3D" id="3.40.190.10">
    <property type="entry name" value="Periplasmic binding protein-like II"/>
    <property type="match status" value="1"/>
</dbReference>
<evidence type="ECO:0000256" key="2">
    <source>
        <dbReference type="ARBA" id="ARBA00005695"/>
    </source>
</evidence>
<accession>A0A242MV85</accession>
<dbReference type="PROSITE" id="PS01040">
    <property type="entry name" value="SBP_BACTERIAL_5"/>
    <property type="match status" value="1"/>
</dbReference>
<dbReference type="InterPro" id="IPR039424">
    <property type="entry name" value="SBP_5"/>
</dbReference>
<dbReference type="AlphaFoldDB" id="A0A242MV85"/>
<dbReference type="SUPFAM" id="SSF53850">
    <property type="entry name" value="Periplasmic binding protein-like II"/>
    <property type="match status" value="1"/>
</dbReference>
<dbReference type="PANTHER" id="PTHR30290:SF10">
    <property type="entry name" value="PERIPLASMIC OLIGOPEPTIDE-BINDING PROTEIN-RELATED"/>
    <property type="match status" value="1"/>
</dbReference>
<keyword evidence="4" id="KW-0732">Signal</keyword>
<keyword evidence="3" id="KW-0813">Transport</keyword>
<dbReference type="Pfam" id="PF00496">
    <property type="entry name" value="SBP_bac_5"/>
    <property type="match status" value="1"/>
</dbReference>
<proteinExistence type="inferred from homology"/>
<sequence>MLFAGLVARSARVDAFFRPGDAVDRRIFGKSGKWLPALAASVVVAASTIPVAHAANVPAGVQLAAKQELVRNNASEVETLDPNLAETVPSNNVTRDLFEGLTATNADGEVVPGVAEKWEQKDATTWVFHLRKNAKWSNGEPVVANDFVYGCQRLVDPKIASPYATTFGIFLLNGADIIAGKKPLDSLGVRAVDAYTIEVRTPGPVSFIPELMSNTNLGPVNKAAIDKFGKDWTKPGKLVGNGAFVLKDWQVNSKLVLARNPNYWDAAHVQLTQVTYLPVESETTDIKLFQSGDNDWVYQLPSGTYAKYKQDFPNDIKLSPMLGLRYYSFNNKDPLLKDVRVRQALSMVIDRDILAQRVTADGQIPAYGVIVKGVKGADVTAYDWSTWPMAKRVEEAKKLLAQAGVKPGTTIRFAMNSSDYHKKMAIFAASEWKTKLGLDTQIDTMEFKVLTKKRHSGDFQIARNGWVADYNDATTFLGLVSCGSEQNDNFNCNPKADALIKEANSTTDQAKRTQLQTQAAKLVMDDYPMLPLLQYTIARLVKSYVGGYSLKNPMDRYRSKDLYIVKH</sequence>
<dbReference type="FunFam" id="3.90.76.10:FF:000001">
    <property type="entry name" value="Oligopeptide ABC transporter substrate-binding protein"/>
    <property type="match status" value="1"/>
</dbReference>
<feature type="domain" description="Solute-binding protein family 5" evidence="5">
    <location>
        <begin position="109"/>
        <end position="485"/>
    </location>
</feature>
<evidence type="ECO:0000313" key="7">
    <source>
        <dbReference type="Proteomes" id="UP000195221"/>
    </source>
</evidence>
<name>A0A242MV85_CABSO</name>
<evidence type="ECO:0000256" key="3">
    <source>
        <dbReference type="ARBA" id="ARBA00022448"/>
    </source>
</evidence>
<dbReference type="PIRSF" id="PIRSF002741">
    <property type="entry name" value="MppA"/>
    <property type="match status" value="1"/>
</dbReference>
<evidence type="ECO:0000256" key="1">
    <source>
        <dbReference type="ARBA" id="ARBA00004196"/>
    </source>
</evidence>
<comment type="subcellular location">
    <subcellularLocation>
        <location evidence="1">Cell envelope</location>
    </subcellularLocation>
</comment>
<dbReference type="Gene3D" id="3.10.105.10">
    <property type="entry name" value="Dipeptide-binding Protein, Domain 3"/>
    <property type="match status" value="1"/>
</dbReference>
<protein>
    <submittedName>
        <fullName evidence="6">Oligopeptide ABC transporter, periplasmic oligopeptide-binding protein OppA</fullName>
    </submittedName>
</protein>
<dbReference type="EMBL" id="NBTZ01000052">
    <property type="protein sequence ID" value="OTP75295.1"/>
    <property type="molecule type" value="Genomic_DNA"/>
</dbReference>
<gene>
    <name evidence="6" type="ORF">PAMC26577_13555</name>
</gene>
<evidence type="ECO:0000313" key="6">
    <source>
        <dbReference type="EMBL" id="OTP75295.1"/>
    </source>
</evidence>
<dbReference type="InterPro" id="IPR023765">
    <property type="entry name" value="SBP_5_CS"/>
</dbReference>
<dbReference type="FunFam" id="3.10.105.10:FF:000001">
    <property type="entry name" value="Oligopeptide ABC transporter, oligopeptide-binding protein"/>
    <property type="match status" value="1"/>
</dbReference>
<evidence type="ECO:0000256" key="4">
    <source>
        <dbReference type="ARBA" id="ARBA00022729"/>
    </source>
</evidence>
<comment type="caution">
    <text evidence="6">The sequence shown here is derived from an EMBL/GenBank/DDBJ whole genome shotgun (WGS) entry which is preliminary data.</text>
</comment>
<dbReference type="PANTHER" id="PTHR30290">
    <property type="entry name" value="PERIPLASMIC BINDING COMPONENT OF ABC TRANSPORTER"/>
    <property type="match status" value="1"/>
</dbReference>
<reference evidence="6 7" key="1">
    <citation type="submission" date="2017-03" db="EMBL/GenBank/DDBJ databases">
        <title>Genome analysis of strain PAMC 26577.</title>
        <authorList>
            <person name="Oh H.-M."/>
            <person name="Yang J.-A."/>
        </authorList>
    </citation>
    <scope>NUCLEOTIDE SEQUENCE [LARGE SCALE GENOMIC DNA]</scope>
    <source>
        <strain evidence="6 7">PAMC 26577</strain>
    </source>
</reference>